<keyword evidence="4" id="KW-0342">GTP-binding</keyword>
<name>A0AAD5FSR4_SILAS</name>
<evidence type="ECO:0000256" key="4">
    <source>
        <dbReference type="ARBA" id="ARBA00023134"/>
    </source>
</evidence>
<keyword evidence="2" id="KW-0547">Nucleotide-binding</keyword>
<sequence length="369" mass="40388">VKAAIMASGESDINSATEKALKKVDQLLNVTLHIAVIGETGSGKSTFINAYRGLDNNDDEGAAKTGVTETTTEPQCFDHPTLPNVKIWDLPGIGTPTFTAKNYFKKVPLKNYDVFIIISSERFKQNDILLAKELKKQRKLFYFVRSKIDNDVRAEGTKKSFNEEECLSQIRRNCIENLKEFKNVKVFLISSLDLQKFDFEKLIETLSSDLPENKQLALLQSAPVTSVAMLKKKVVMFEKAAWAAAICSGAIGAVPLPGLSMACDSSILVSFLTKCYFAFGLDDKSIQKLSERVNKPHLTSLINSNLIDALAKNASLRLAASSVVEILCQFVPFVGSGAAAVISFGTTYAALKSGLKELENAALMLLREA</sequence>
<proteinExistence type="inferred from homology"/>
<dbReference type="Gene3D" id="3.40.50.300">
    <property type="entry name" value="P-loop containing nucleotide triphosphate hydrolases"/>
    <property type="match status" value="1"/>
</dbReference>
<dbReference type="PANTHER" id="PTHR32341:SF10">
    <property type="entry name" value="INTERFERON-INDUCIBLE GTPASE 5"/>
    <property type="match status" value="1"/>
</dbReference>
<keyword evidence="3" id="KW-0378">Hydrolase</keyword>
<dbReference type="InterPro" id="IPR051515">
    <property type="entry name" value="IRG"/>
</dbReference>
<dbReference type="GO" id="GO:0016787">
    <property type="term" value="F:hydrolase activity"/>
    <property type="evidence" value="ECO:0007669"/>
    <property type="project" value="UniProtKB-KW"/>
</dbReference>
<evidence type="ECO:0000256" key="3">
    <source>
        <dbReference type="ARBA" id="ARBA00022801"/>
    </source>
</evidence>
<keyword evidence="7" id="KW-1185">Reference proteome</keyword>
<dbReference type="AlphaFoldDB" id="A0AAD5FSR4"/>
<comment type="similarity">
    <text evidence="1">Belongs to the TRAFAC class dynamin-like GTPase superfamily. IRG family.</text>
</comment>
<dbReference type="PROSITE" id="PS51716">
    <property type="entry name" value="G_IRG"/>
    <property type="match status" value="1"/>
</dbReference>
<dbReference type="EMBL" id="MU551415">
    <property type="protein sequence ID" value="KAI5627281.1"/>
    <property type="molecule type" value="Genomic_DNA"/>
</dbReference>
<dbReference type="Pfam" id="PF05049">
    <property type="entry name" value="IIGP"/>
    <property type="match status" value="1"/>
</dbReference>
<evidence type="ECO:0000256" key="1">
    <source>
        <dbReference type="ARBA" id="ARBA00005429"/>
    </source>
</evidence>
<reference evidence="6" key="1">
    <citation type="submission" date="2018-07" db="EMBL/GenBank/DDBJ databases">
        <title>Comparative genomics of catfishes provides insights into carnivory and benthic adaptation.</title>
        <authorList>
            <person name="Zhang Y."/>
            <person name="Wang D."/>
            <person name="Peng Z."/>
            <person name="Zheng S."/>
            <person name="Shao F."/>
            <person name="Tao W."/>
        </authorList>
    </citation>
    <scope>NUCLEOTIDE SEQUENCE</scope>
    <source>
        <strain evidence="6">Chongqing</strain>
    </source>
</reference>
<feature type="non-terminal residue" evidence="6">
    <location>
        <position position="369"/>
    </location>
</feature>
<dbReference type="SUPFAM" id="SSF52540">
    <property type="entry name" value="P-loop containing nucleoside triphosphate hydrolases"/>
    <property type="match status" value="1"/>
</dbReference>
<evidence type="ECO:0000313" key="6">
    <source>
        <dbReference type="EMBL" id="KAI5627281.1"/>
    </source>
</evidence>
<dbReference type="FunFam" id="3.40.50.300:FF:000541">
    <property type="entry name" value="Immunity related GTPase M"/>
    <property type="match status" value="1"/>
</dbReference>
<gene>
    <name evidence="6" type="ORF">C0J50_13160</name>
</gene>
<dbReference type="InterPro" id="IPR030385">
    <property type="entry name" value="G_IRG_dom"/>
</dbReference>
<organism evidence="6 7">
    <name type="scientific">Silurus asotus</name>
    <name type="common">Amur catfish</name>
    <name type="synonym">Parasilurus asotus</name>
    <dbReference type="NCBI Taxonomy" id="30991"/>
    <lineage>
        <taxon>Eukaryota</taxon>
        <taxon>Metazoa</taxon>
        <taxon>Chordata</taxon>
        <taxon>Craniata</taxon>
        <taxon>Vertebrata</taxon>
        <taxon>Euteleostomi</taxon>
        <taxon>Actinopterygii</taxon>
        <taxon>Neopterygii</taxon>
        <taxon>Teleostei</taxon>
        <taxon>Ostariophysi</taxon>
        <taxon>Siluriformes</taxon>
        <taxon>Siluridae</taxon>
        <taxon>Silurus</taxon>
    </lineage>
</organism>
<evidence type="ECO:0000313" key="7">
    <source>
        <dbReference type="Proteomes" id="UP001205998"/>
    </source>
</evidence>
<accession>A0AAD5FSR4</accession>
<evidence type="ECO:0000259" key="5">
    <source>
        <dbReference type="PROSITE" id="PS51716"/>
    </source>
</evidence>
<dbReference type="GO" id="GO:0016020">
    <property type="term" value="C:membrane"/>
    <property type="evidence" value="ECO:0007669"/>
    <property type="project" value="InterPro"/>
</dbReference>
<dbReference type="Proteomes" id="UP001205998">
    <property type="component" value="Unassembled WGS sequence"/>
</dbReference>
<comment type="caution">
    <text evidence="6">The sequence shown here is derived from an EMBL/GenBank/DDBJ whole genome shotgun (WGS) entry which is preliminary data.</text>
</comment>
<feature type="domain" description="IRG-type G" evidence="5">
    <location>
        <begin position="30"/>
        <end position="209"/>
    </location>
</feature>
<dbReference type="GO" id="GO:0005525">
    <property type="term" value="F:GTP binding"/>
    <property type="evidence" value="ECO:0007669"/>
    <property type="project" value="UniProtKB-KW"/>
</dbReference>
<feature type="non-terminal residue" evidence="6">
    <location>
        <position position="1"/>
    </location>
</feature>
<evidence type="ECO:0000256" key="2">
    <source>
        <dbReference type="ARBA" id="ARBA00022741"/>
    </source>
</evidence>
<dbReference type="InterPro" id="IPR007743">
    <property type="entry name" value="Immunity-related_GTPase-like"/>
</dbReference>
<dbReference type="InterPro" id="IPR027417">
    <property type="entry name" value="P-loop_NTPase"/>
</dbReference>
<dbReference type="PANTHER" id="PTHR32341">
    <property type="entry name" value="INTERFERON-INDUCIBLE GTPASE"/>
    <property type="match status" value="1"/>
</dbReference>
<protein>
    <submittedName>
        <fullName evidence="6">Immunity-related GTPase family, e4 isoform X1</fullName>
    </submittedName>
</protein>